<protein>
    <submittedName>
        <fullName evidence="1">Uncharacterized protein</fullName>
    </submittedName>
</protein>
<comment type="caution">
    <text evidence="1">The sequence shown here is derived from an EMBL/GenBank/DDBJ whole genome shotgun (WGS) entry which is preliminary data.</text>
</comment>
<keyword evidence="2" id="KW-1185">Reference proteome</keyword>
<evidence type="ECO:0000313" key="2">
    <source>
        <dbReference type="Proteomes" id="UP001497535"/>
    </source>
</evidence>
<evidence type="ECO:0000313" key="1">
    <source>
        <dbReference type="EMBL" id="CAK5029957.1"/>
    </source>
</evidence>
<dbReference type="Proteomes" id="UP001497535">
    <property type="component" value="Unassembled WGS sequence"/>
</dbReference>
<reference evidence="1" key="1">
    <citation type="submission" date="2023-11" db="EMBL/GenBank/DDBJ databases">
        <authorList>
            <person name="Poullet M."/>
        </authorList>
    </citation>
    <scope>NUCLEOTIDE SEQUENCE</scope>
    <source>
        <strain evidence="1">E1834</strain>
    </source>
</reference>
<proteinExistence type="predicted"/>
<organism evidence="1 2">
    <name type="scientific">Meloidogyne enterolobii</name>
    <name type="common">Root-knot nematode worm</name>
    <name type="synonym">Meloidogyne mayaguensis</name>
    <dbReference type="NCBI Taxonomy" id="390850"/>
    <lineage>
        <taxon>Eukaryota</taxon>
        <taxon>Metazoa</taxon>
        <taxon>Ecdysozoa</taxon>
        <taxon>Nematoda</taxon>
        <taxon>Chromadorea</taxon>
        <taxon>Rhabditida</taxon>
        <taxon>Tylenchina</taxon>
        <taxon>Tylenchomorpha</taxon>
        <taxon>Tylenchoidea</taxon>
        <taxon>Meloidogynidae</taxon>
        <taxon>Meloidogyninae</taxon>
        <taxon>Meloidogyne</taxon>
    </lineage>
</organism>
<dbReference type="EMBL" id="CAVMJV010000005">
    <property type="protein sequence ID" value="CAK5029957.1"/>
    <property type="molecule type" value="Genomic_DNA"/>
</dbReference>
<gene>
    <name evidence="1" type="ORF">MENTE1834_LOCUS7066</name>
</gene>
<accession>A0ACB0Y2Z2</accession>
<sequence>MSSKELAEIRKILTDLQTKINNIENKIPAINTISESLEKIQNQFNKINNEQSADEKERKRSLVFTRMPESEKTKPSARQADDHQMVKCVLDELGVECSAVVYRMGVHDPTKKGLRLLKVILPARRFQIQALKNWTKKRDTIRQLVGSDKFAIRWSETAEERAEKKENWQTRNISDRRKILNEKNS</sequence>
<name>A0ACB0Y2Z2_MELEN</name>